<evidence type="ECO:0000313" key="2">
    <source>
        <dbReference type="Proteomes" id="UP000579605"/>
    </source>
</evidence>
<proteinExistence type="predicted"/>
<accession>A0A852ZV09</accession>
<organism evidence="1 2">
    <name type="scientific">Actinopolymorpha rutila</name>
    <dbReference type="NCBI Taxonomy" id="446787"/>
    <lineage>
        <taxon>Bacteria</taxon>
        <taxon>Bacillati</taxon>
        <taxon>Actinomycetota</taxon>
        <taxon>Actinomycetes</taxon>
        <taxon>Propionibacteriales</taxon>
        <taxon>Actinopolymorphaceae</taxon>
        <taxon>Actinopolymorpha</taxon>
    </lineage>
</organism>
<dbReference type="AlphaFoldDB" id="A0A852ZV09"/>
<dbReference type="Proteomes" id="UP000579605">
    <property type="component" value="Unassembled WGS sequence"/>
</dbReference>
<evidence type="ECO:0000313" key="1">
    <source>
        <dbReference type="EMBL" id="NYH92810.1"/>
    </source>
</evidence>
<name>A0A852ZV09_9ACTN</name>
<reference evidence="1 2" key="1">
    <citation type="submission" date="2020-07" db="EMBL/GenBank/DDBJ databases">
        <title>Sequencing the genomes of 1000 actinobacteria strains.</title>
        <authorList>
            <person name="Klenk H.-P."/>
        </authorList>
    </citation>
    <scope>NUCLEOTIDE SEQUENCE [LARGE SCALE GENOMIC DNA]</scope>
    <source>
        <strain evidence="1 2">DSM 18448</strain>
    </source>
</reference>
<protein>
    <submittedName>
        <fullName evidence="1">Uncharacterized protein</fullName>
    </submittedName>
</protein>
<dbReference type="RefSeq" id="WP_179790178.1">
    <property type="nucleotide sequence ID" value="NZ_BAAARR010000021.1"/>
</dbReference>
<gene>
    <name evidence="1" type="ORF">F4554_005448</name>
</gene>
<comment type="caution">
    <text evidence="1">The sequence shown here is derived from an EMBL/GenBank/DDBJ whole genome shotgun (WGS) entry which is preliminary data.</text>
</comment>
<dbReference type="EMBL" id="JACBZH010000001">
    <property type="protein sequence ID" value="NYH92810.1"/>
    <property type="molecule type" value="Genomic_DNA"/>
</dbReference>
<sequence>MAVPSLFGDIALRLVADLQDAVGSWAVEVIAETPDDRFGSPIWFPSFNAAPPPAGQTYVTPWPFPATISILHGGREELRLAFWSVGGEPLSSQVAEALDHLQDVVAEETTEQWPLCPDHRHALIPVPDGDLVGWACPSSRQALVPLGGLARLRGKYPGQ</sequence>
<keyword evidence="2" id="KW-1185">Reference proteome</keyword>